<gene>
    <name evidence="1" type="ORF">CINCED_3A000117</name>
</gene>
<keyword evidence="2" id="KW-1185">Reference proteome</keyword>
<evidence type="ECO:0000313" key="1">
    <source>
        <dbReference type="EMBL" id="VVC24630.1"/>
    </source>
</evidence>
<dbReference type="AlphaFoldDB" id="A0A5E4M1G9"/>
<evidence type="ECO:0000313" key="2">
    <source>
        <dbReference type="Proteomes" id="UP000325440"/>
    </source>
</evidence>
<dbReference type="EMBL" id="CABPRJ010000004">
    <property type="protein sequence ID" value="VVC24630.1"/>
    <property type="molecule type" value="Genomic_DNA"/>
</dbReference>
<organism evidence="1 2">
    <name type="scientific">Cinara cedri</name>
    <dbReference type="NCBI Taxonomy" id="506608"/>
    <lineage>
        <taxon>Eukaryota</taxon>
        <taxon>Metazoa</taxon>
        <taxon>Ecdysozoa</taxon>
        <taxon>Arthropoda</taxon>
        <taxon>Hexapoda</taxon>
        <taxon>Insecta</taxon>
        <taxon>Pterygota</taxon>
        <taxon>Neoptera</taxon>
        <taxon>Paraneoptera</taxon>
        <taxon>Hemiptera</taxon>
        <taxon>Sternorrhyncha</taxon>
        <taxon>Aphidomorpha</taxon>
        <taxon>Aphidoidea</taxon>
        <taxon>Aphididae</taxon>
        <taxon>Lachninae</taxon>
        <taxon>Cinara</taxon>
    </lineage>
</organism>
<reference evidence="1 2" key="1">
    <citation type="submission" date="2019-08" db="EMBL/GenBank/DDBJ databases">
        <authorList>
            <person name="Alioto T."/>
            <person name="Alioto T."/>
            <person name="Gomez Garrido J."/>
        </authorList>
    </citation>
    <scope>NUCLEOTIDE SEQUENCE [LARGE SCALE GENOMIC DNA]</scope>
</reference>
<accession>A0A5E4M1G9</accession>
<name>A0A5E4M1G9_9HEMI</name>
<sequence length="167" mass="19666">MNTAKNHFITDIFRYSGKLLKKKSATPIIIEKPNISPSKIAIHIKSRADNVPLDPQLKAKIKQKLLNTRVKLLTNSRLKSRKSIRDNIPESFDLEKEWNKEWSTEPLSITYPSQSEMTMFLRRKTRNRLDRIRTGHARTKEMRFKWGITDNTQRDCRNPVQNVKHVN</sequence>
<dbReference type="Proteomes" id="UP000325440">
    <property type="component" value="Unassembled WGS sequence"/>
</dbReference>
<protein>
    <submittedName>
        <fullName evidence="1">Uncharacterized protein</fullName>
    </submittedName>
</protein>
<proteinExistence type="predicted"/>